<evidence type="ECO:0000256" key="5">
    <source>
        <dbReference type="PROSITE-ProRule" id="PRU01016"/>
    </source>
</evidence>
<dbReference type="GO" id="GO:0044027">
    <property type="term" value="P:negative regulation of gene expression via chromosomal CpG island methylation"/>
    <property type="evidence" value="ECO:0007669"/>
    <property type="project" value="TreeGrafter"/>
</dbReference>
<dbReference type="InterPro" id="IPR029063">
    <property type="entry name" value="SAM-dependent_MTases_sf"/>
</dbReference>
<dbReference type="EMBL" id="JACAZI010000027">
    <property type="protein sequence ID" value="KAF7334051.1"/>
    <property type="molecule type" value="Genomic_DNA"/>
</dbReference>
<dbReference type="GO" id="GO:0003886">
    <property type="term" value="F:DNA (cytosine-5-)-methyltransferase activity"/>
    <property type="evidence" value="ECO:0007669"/>
    <property type="project" value="UniProtKB-EC"/>
</dbReference>
<keyword evidence="4 5" id="KW-0949">S-adenosyl-L-methionine</keyword>
<dbReference type="InterPro" id="IPR050390">
    <property type="entry name" value="C5-Methyltransferase"/>
</dbReference>
<accession>A0A8H6X4V1</accession>
<keyword evidence="2 5" id="KW-0489">Methyltransferase</keyword>
<comment type="similarity">
    <text evidence="5">Belongs to the class I-like SAM-binding methyltransferase superfamily. C5-methyltransferase family.</text>
</comment>
<dbReference type="Pfam" id="PF00145">
    <property type="entry name" value="DNA_methylase"/>
    <property type="match status" value="1"/>
</dbReference>
<dbReference type="GO" id="GO:0032259">
    <property type="term" value="P:methylation"/>
    <property type="evidence" value="ECO:0007669"/>
    <property type="project" value="UniProtKB-KW"/>
</dbReference>
<dbReference type="Proteomes" id="UP000620124">
    <property type="component" value="Unassembled WGS sequence"/>
</dbReference>
<dbReference type="PANTHER" id="PTHR10629:SF52">
    <property type="entry name" value="DNA (CYTOSINE-5)-METHYLTRANSFERASE 1"/>
    <property type="match status" value="1"/>
</dbReference>
<evidence type="ECO:0000256" key="3">
    <source>
        <dbReference type="ARBA" id="ARBA00022679"/>
    </source>
</evidence>
<keyword evidence="7" id="KW-1185">Reference proteome</keyword>
<keyword evidence="3 5" id="KW-0808">Transferase</keyword>
<dbReference type="SUPFAM" id="SSF53335">
    <property type="entry name" value="S-adenosyl-L-methionine-dependent methyltransferases"/>
    <property type="match status" value="1"/>
</dbReference>
<dbReference type="EC" id="2.1.1.37" evidence="1"/>
<evidence type="ECO:0000256" key="2">
    <source>
        <dbReference type="ARBA" id="ARBA00022603"/>
    </source>
</evidence>
<dbReference type="PROSITE" id="PS51679">
    <property type="entry name" value="SAM_MT_C5"/>
    <property type="match status" value="1"/>
</dbReference>
<comment type="caution">
    <text evidence="5">Lacks conserved residue(s) required for the propagation of feature annotation.</text>
</comment>
<evidence type="ECO:0000256" key="1">
    <source>
        <dbReference type="ARBA" id="ARBA00011975"/>
    </source>
</evidence>
<dbReference type="InterPro" id="IPR001525">
    <property type="entry name" value="C5_MeTfrase"/>
</dbReference>
<dbReference type="GO" id="GO:0005634">
    <property type="term" value="C:nucleus"/>
    <property type="evidence" value="ECO:0007669"/>
    <property type="project" value="TreeGrafter"/>
</dbReference>
<evidence type="ECO:0000313" key="7">
    <source>
        <dbReference type="Proteomes" id="UP000620124"/>
    </source>
</evidence>
<dbReference type="OrthoDB" id="3061798at2759"/>
<protein>
    <recommendedName>
        <fullName evidence="1">DNA (cytosine-5-)-methyltransferase</fullName>
        <ecNumber evidence="1">2.1.1.37</ecNumber>
    </recommendedName>
</protein>
<comment type="caution">
    <text evidence="6">The sequence shown here is derived from an EMBL/GenBank/DDBJ whole genome shotgun (WGS) entry which is preliminary data.</text>
</comment>
<gene>
    <name evidence="6" type="ORF">MVEN_02310700</name>
</gene>
<proteinExistence type="inferred from homology"/>
<name>A0A8H6X4V1_9AGAR</name>
<reference evidence="6" key="1">
    <citation type="submission" date="2020-05" db="EMBL/GenBank/DDBJ databases">
        <title>Mycena genomes resolve the evolution of fungal bioluminescence.</title>
        <authorList>
            <person name="Tsai I.J."/>
        </authorList>
    </citation>
    <scope>NUCLEOTIDE SEQUENCE</scope>
    <source>
        <strain evidence="6">CCC161011</strain>
    </source>
</reference>
<dbReference type="GO" id="GO:0003677">
    <property type="term" value="F:DNA binding"/>
    <property type="evidence" value="ECO:0007669"/>
    <property type="project" value="TreeGrafter"/>
</dbReference>
<dbReference type="Gene3D" id="3.90.120.10">
    <property type="entry name" value="DNA Methylase, subunit A, domain 2"/>
    <property type="match status" value="2"/>
</dbReference>
<dbReference type="AlphaFoldDB" id="A0A8H6X4V1"/>
<organism evidence="6 7">
    <name type="scientific">Mycena venus</name>
    <dbReference type="NCBI Taxonomy" id="2733690"/>
    <lineage>
        <taxon>Eukaryota</taxon>
        <taxon>Fungi</taxon>
        <taxon>Dikarya</taxon>
        <taxon>Basidiomycota</taxon>
        <taxon>Agaricomycotina</taxon>
        <taxon>Agaricomycetes</taxon>
        <taxon>Agaricomycetidae</taxon>
        <taxon>Agaricales</taxon>
        <taxon>Marasmiineae</taxon>
        <taxon>Mycenaceae</taxon>
        <taxon>Mycena</taxon>
    </lineage>
</organism>
<sequence>MLSFVKALDPTIVLIENVTGLLAHSAAGIEMATVKLICRCLTVLGYQVCFKVLQAGQYGDPQDRERLIFLAARHGRKLPEFPILTHAFPKAARQWKIPIRKSDRIRPPKRTLGEEHLFAPHPAVTVNDAISDLPAFEWINPHRRIMQTQKNVTERKQRALDGISQFNVSRIPVGFVDPVPYRTKPQTRYQSMMRRGHGSLVDHHVTQAFSDLVVESTTLVPLRPWSNHRFLPPNILPQRMKRPGDSTNFYGRLDASSYFKTAMTAPKPDGNNSYFIHPTQRRALTLREFARSQGFPDSYVLCSAKSRASAQLKDYFKQIGNAVPFCLAVALGRSFGVVSAYEWRRHRRQEENSVEG</sequence>
<dbReference type="Gene3D" id="3.40.50.150">
    <property type="entry name" value="Vaccinia Virus protein VP39"/>
    <property type="match status" value="1"/>
</dbReference>
<evidence type="ECO:0000313" key="6">
    <source>
        <dbReference type="EMBL" id="KAF7334051.1"/>
    </source>
</evidence>
<dbReference type="PANTHER" id="PTHR10629">
    <property type="entry name" value="CYTOSINE-SPECIFIC METHYLTRANSFERASE"/>
    <property type="match status" value="1"/>
</dbReference>
<evidence type="ECO:0000256" key="4">
    <source>
        <dbReference type="ARBA" id="ARBA00022691"/>
    </source>
</evidence>